<gene>
    <name evidence="6" type="primary">entr1</name>
</gene>
<dbReference type="CTD" id="10807"/>
<dbReference type="KEGG" id="alim:106527828"/>
<reference evidence="6" key="1">
    <citation type="submission" date="2025-08" db="UniProtKB">
        <authorList>
            <consortium name="RefSeq"/>
        </authorList>
    </citation>
    <scope>IDENTIFICATION</scope>
    <source>
        <strain evidence="6">Quisiro</strain>
    </source>
</reference>
<evidence type="ECO:0000256" key="3">
    <source>
        <dbReference type="ARBA" id="ARBA00023054"/>
    </source>
</evidence>
<dbReference type="OrthoDB" id="6499155at2759"/>
<sequence length="306" mass="34909">MSKQRGGKTLIITDDDDDEKQVEEQNPFSFKEFLRWKNQDQNQNQDQDQDLDQTQQTGSEDSFLSEAHLAAQEEEWGRSFLSGIDSTSSLCTEEEEEDVEEETRFCSKPEGAAAGGGGENYEGDDETSMTESATCRRRSGRSLQFQQLKEENVFLRRTIREVQRSAQVNQRRVSELSEELQQRRRQEEKEAQDLESMVHSVEQNLQLMTRRAVKAENSVSKLKAELQQLQVEVDALRSENNNLKTAESQVVMTMRQNAQVASKYLSKTASHAHSSIRQLLGEAETLRLVSQLLQSIDKISTVHTES</sequence>
<accession>A0A2I4CE61</accession>
<dbReference type="GO" id="GO:0045724">
    <property type="term" value="P:positive regulation of cilium assembly"/>
    <property type="evidence" value="ECO:0007669"/>
    <property type="project" value="TreeGrafter"/>
</dbReference>
<feature type="compositionally biased region" description="Acidic residues" evidence="4">
    <location>
        <begin position="92"/>
        <end position="101"/>
    </location>
</feature>
<feature type="region of interest" description="Disordered" evidence="4">
    <location>
        <begin position="1"/>
        <end position="69"/>
    </location>
</feature>
<evidence type="ECO:0000256" key="2">
    <source>
        <dbReference type="ARBA" id="ARBA00016007"/>
    </source>
</evidence>
<dbReference type="GO" id="GO:0005769">
    <property type="term" value="C:early endosome"/>
    <property type="evidence" value="ECO:0007669"/>
    <property type="project" value="TreeGrafter"/>
</dbReference>
<dbReference type="AlphaFoldDB" id="A0A2I4CE61"/>
<dbReference type="GO" id="GO:1903566">
    <property type="term" value="P:positive regulation of protein localization to cilium"/>
    <property type="evidence" value="ECO:0007669"/>
    <property type="project" value="TreeGrafter"/>
</dbReference>
<name>A0A2I4CE61_AUSLI</name>
<protein>
    <recommendedName>
        <fullName evidence="2">Endosome-associated-trafficking regulator 1</fullName>
    </recommendedName>
</protein>
<dbReference type="PANTHER" id="PTHR31259">
    <property type="entry name" value="ENDOSOME-ASSOCIATED TRAFFICKING REGULATOR 1"/>
    <property type="match status" value="1"/>
</dbReference>
<comment type="similarity">
    <text evidence="1">Belongs to the ENTR1 family.</text>
</comment>
<dbReference type="GO" id="GO:0030496">
    <property type="term" value="C:midbody"/>
    <property type="evidence" value="ECO:0007669"/>
    <property type="project" value="TreeGrafter"/>
</dbReference>
<evidence type="ECO:0000313" key="6">
    <source>
        <dbReference type="RefSeq" id="XP_013878277.1"/>
    </source>
</evidence>
<dbReference type="GO" id="GO:0005813">
    <property type="term" value="C:centrosome"/>
    <property type="evidence" value="ECO:0007669"/>
    <property type="project" value="TreeGrafter"/>
</dbReference>
<proteinExistence type="inferred from homology"/>
<organism evidence="5 6">
    <name type="scientific">Austrofundulus limnaeus</name>
    <name type="common">Annual killifish</name>
    <dbReference type="NCBI Taxonomy" id="52670"/>
    <lineage>
        <taxon>Eukaryota</taxon>
        <taxon>Metazoa</taxon>
        <taxon>Chordata</taxon>
        <taxon>Craniata</taxon>
        <taxon>Vertebrata</taxon>
        <taxon>Euteleostomi</taxon>
        <taxon>Actinopterygii</taxon>
        <taxon>Neopterygii</taxon>
        <taxon>Teleostei</taxon>
        <taxon>Neoteleostei</taxon>
        <taxon>Acanthomorphata</taxon>
        <taxon>Ovalentaria</taxon>
        <taxon>Atherinomorphae</taxon>
        <taxon>Cyprinodontiformes</taxon>
        <taxon>Rivulidae</taxon>
        <taxon>Austrofundulus</taxon>
    </lineage>
</organism>
<feature type="region of interest" description="Disordered" evidence="4">
    <location>
        <begin position="87"/>
        <end position="138"/>
    </location>
</feature>
<feature type="region of interest" description="Disordered" evidence="4">
    <location>
        <begin position="171"/>
        <end position="192"/>
    </location>
</feature>
<dbReference type="InParanoid" id="A0A2I4CE61"/>
<dbReference type="GO" id="GO:0032465">
    <property type="term" value="P:regulation of cytokinesis"/>
    <property type="evidence" value="ECO:0007669"/>
    <property type="project" value="TreeGrafter"/>
</dbReference>
<evidence type="ECO:0000256" key="1">
    <source>
        <dbReference type="ARBA" id="ARBA00007791"/>
    </source>
</evidence>
<evidence type="ECO:0000313" key="5">
    <source>
        <dbReference type="Proteomes" id="UP000192220"/>
    </source>
</evidence>
<dbReference type="FunCoup" id="A0A2I4CE61">
    <property type="interactions" value="847"/>
</dbReference>
<evidence type="ECO:0000256" key="4">
    <source>
        <dbReference type="SAM" id="MobiDB-lite"/>
    </source>
</evidence>
<dbReference type="PANTHER" id="PTHR31259:SF3">
    <property type="entry name" value="ENDOSOME-ASSOCIATED-TRAFFICKING REGULATOR 1"/>
    <property type="match status" value="1"/>
</dbReference>
<feature type="compositionally biased region" description="Low complexity" evidence="4">
    <location>
        <begin position="39"/>
        <end position="57"/>
    </location>
</feature>
<keyword evidence="5" id="KW-1185">Reference proteome</keyword>
<dbReference type="GO" id="GO:0055037">
    <property type="term" value="C:recycling endosome"/>
    <property type="evidence" value="ECO:0007669"/>
    <property type="project" value="TreeGrafter"/>
</dbReference>
<keyword evidence="3" id="KW-0175">Coiled coil</keyword>
<dbReference type="GO" id="GO:0036064">
    <property type="term" value="C:ciliary basal body"/>
    <property type="evidence" value="ECO:0007669"/>
    <property type="project" value="TreeGrafter"/>
</dbReference>
<dbReference type="Proteomes" id="UP000192220">
    <property type="component" value="Unplaced"/>
</dbReference>
<feature type="compositionally biased region" description="Basic and acidic residues" evidence="4">
    <location>
        <begin position="172"/>
        <end position="192"/>
    </location>
</feature>
<dbReference type="STRING" id="52670.A0A2I4CE61"/>
<dbReference type="RefSeq" id="XP_013878277.1">
    <property type="nucleotide sequence ID" value="XM_014022823.1"/>
</dbReference>
<dbReference type="InterPro" id="IPR026757">
    <property type="entry name" value="ENTR1"/>
</dbReference>